<gene>
    <name evidence="4" type="ORF">K402DRAFT_466392</name>
</gene>
<feature type="region of interest" description="Disordered" evidence="1">
    <location>
        <begin position="894"/>
        <end position="918"/>
    </location>
</feature>
<dbReference type="InterPro" id="IPR021773">
    <property type="entry name" value="TPC11"/>
</dbReference>
<feature type="region of interest" description="Disordered" evidence="1">
    <location>
        <begin position="278"/>
        <end position="300"/>
    </location>
</feature>
<feature type="compositionally biased region" description="Gly residues" evidence="1">
    <location>
        <begin position="1250"/>
        <end position="1263"/>
    </location>
</feature>
<evidence type="ECO:0000256" key="1">
    <source>
        <dbReference type="SAM" id="MobiDB-lite"/>
    </source>
</evidence>
<dbReference type="EMBL" id="ML977179">
    <property type="protein sequence ID" value="KAF1982934.1"/>
    <property type="molecule type" value="Genomic_DNA"/>
</dbReference>
<keyword evidence="5" id="KW-1185">Reference proteome</keyword>
<dbReference type="InterPro" id="IPR012880">
    <property type="entry name" value="Gryzun"/>
</dbReference>
<dbReference type="PANTHER" id="PTHR14374">
    <property type="entry name" value="FOIE GRAS"/>
    <property type="match status" value="1"/>
</dbReference>
<feature type="domain" description="Trafficking protein particle complex subunit 11" evidence="3">
    <location>
        <begin position="354"/>
        <end position="628"/>
    </location>
</feature>
<protein>
    <recommendedName>
        <fullName evidence="6">Trafficking protein particle complex subunit 11 domain-containing protein</fullName>
    </recommendedName>
</protein>
<evidence type="ECO:0000313" key="4">
    <source>
        <dbReference type="EMBL" id="KAF1982934.1"/>
    </source>
</evidence>
<reference evidence="4" key="1">
    <citation type="journal article" date="2020" name="Stud. Mycol.">
        <title>101 Dothideomycetes genomes: a test case for predicting lifestyles and emergence of pathogens.</title>
        <authorList>
            <person name="Haridas S."/>
            <person name="Albert R."/>
            <person name="Binder M."/>
            <person name="Bloem J."/>
            <person name="Labutti K."/>
            <person name="Salamov A."/>
            <person name="Andreopoulos B."/>
            <person name="Baker S."/>
            <person name="Barry K."/>
            <person name="Bills G."/>
            <person name="Bluhm B."/>
            <person name="Cannon C."/>
            <person name="Castanera R."/>
            <person name="Culley D."/>
            <person name="Daum C."/>
            <person name="Ezra D."/>
            <person name="Gonzalez J."/>
            <person name="Henrissat B."/>
            <person name="Kuo A."/>
            <person name="Liang C."/>
            <person name="Lipzen A."/>
            <person name="Lutzoni F."/>
            <person name="Magnuson J."/>
            <person name="Mondo S."/>
            <person name="Nolan M."/>
            <person name="Ohm R."/>
            <person name="Pangilinan J."/>
            <person name="Park H.-J."/>
            <person name="Ramirez L."/>
            <person name="Alfaro M."/>
            <person name="Sun H."/>
            <person name="Tritt A."/>
            <person name="Yoshinaga Y."/>
            <person name="Zwiers L.-H."/>
            <person name="Turgeon B."/>
            <person name="Goodwin S."/>
            <person name="Spatafora J."/>
            <person name="Crous P."/>
            <person name="Grigoriev I."/>
        </authorList>
    </citation>
    <scope>NUCLEOTIDE SEQUENCE</scope>
    <source>
        <strain evidence="4">CBS 113979</strain>
    </source>
</reference>
<proteinExistence type="predicted"/>
<evidence type="ECO:0008006" key="6">
    <source>
        <dbReference type="Google" id="ProtNLM"/>
    </source>
</evidence>
<dbReference type="PANTHER" id="PTHR14374:SF0">
    <property type="entry name" value="TRAFFICKING PROTEIN PARTICLE COMPLEX SUBUNIT 11"/>
    <property type="match status" value="1"/>
</dbReference>
<feature type="domain" description="Gryzun putative trafficking through Golgi" evidence="2">
    <location>
        <begin position="660"/>
        <end position="1244"/>
    </location>
</feature>
<feature type="region of interest" description="Disordered" evidence="1">
    <location>
        <begin position="1250"/>
        <end position="1275"/>
    </location>
</feature>
<evidence type="ECO:0000259" key="2">
    <source>
        <dbReference type="Pfam" id="PF07919"/>
    </source>
</evidence>
<sequence length="1330" mass="146630">MEAYPDEYVDHNLPLIVLSGLEHVPGEEPSVSNRQLLEHHGPKISSELPLVQGERAQQLLGEFFAADGSQTPWNNKPNRIKGGLLGFKFRAVGREFSLPRRKAEPPTPVSPSLAPSGTSSPGAPPSWVLHSPISPLSPGSPVFPDGVTTPLWIAKHQHYIPSILISFFNFTSDPSRNSLHDNQLKSEINAIKATLQMSDYKTRHVVILLSDKTILEPPDIEDRLSNIRRATGLDPKTSMFFLPPDCSRVEVAAFVTSILTTLQPICVEYYRDLTKHTRRKKNRGHIPPPTAPPTRGTSQTLGAQGWGVRYEFKLGVFAEFRQEMDAAGRHYTFAFDALLGQDGIFETTPIWSPRWDETRLLADAIALRIIRCLLWNGLTTQAVQSWTNYRDRMRELVDRRGKGSSNYGWEAWETRWAKIMAELVHRADLPIFGITKSVDVESAIYAPPEKAIPVGERLPPWQLLHHPGYWSKLAAVHAKTRRSLAEEIPEDDRTPPGRSPASAVASRHGTYDTYLCPEPHVEMPLPDHEGFDHSAEIVDLMNESVAEFHARGQHRAVEKLNLELGKDLVKQKKYSEAFTILKPVWEGTKWREEKWPYLLFEIARNLYECARELPDVPTLVATQWELLSSTLRKDPTLPYDLMKCAASISPSEDSEPKPQVQLKEGAVTSFLSTSFIFAELEGHVGEPLPAQLVLTSNAQVGSSPVTLSKLKVQLDGSLRVIELEHKADEGSTTSKGKVTIIPVAVRESHDTSSPRSSYSGETELTISAGETKVFSFSLIFRESGPVNVINSTITIETEQFEVQYTGSSVVDPTLIWYPWFVEGSKGPRSKRLRAGEELLLNVLPKPPKMEIHLPNYRDQYYTDETITLQIELSNQEEDATSAVLSARFKGRSRTVPQISWGPPATSEAPPQLPTLSSPVEVEAEASPIRQPTHPVGTIPAGNSQTTSLSFTAPWDSSDHVLEIKVLYHTLSDPETPISKTLITDVVFIAPFEVNYSFLPRFHPEPWPSYFSPENVDVLDSAEAEANSSPLTPKGIVQRWHLGARIESFADESLVLLSAGIEVQGVVGGVFCDIAKSEDIDAKGDGKEIEILPRTPLNRAFVLETRKGSLDDRRAAHLDLTLRLEWGRKDGITLPSSDDGAQEVSDGRIRTALSIPRLTLPQPEPRVLLSSSPFPPSNPSSSSSTTTTIPSTHLTYTIENPTLHFLTFELSMEISETFAFSGPKFKTVNVLPVSRRGVRFVVTPLGLAGGRRGDGGVAGEGEGGGGKDGKDGVAAEGQGGGEMGILLKPVLRVVDRYFGKELRVLAAGEGVGMEKGGGVSVWVPVPSGREE</sequence>
<dbReference type="Proteomes" id="UP000800041">
    <property type="component" value="Unassembled WGS sequence"/>
</dbReference>
<feature type="compositionally biased region" description="Low complexity" evidence="1">
    <location>
        <begin position="110"/>
        <end position="121"/>
    </location>
</feature>
<feature type="region of interest" description="Disordered" evidence="1">
    <location>
        <begin position="484"/>
        <end position="504"/>
    </location>
</feature>
<dbReference type="Pfam" id="PF07919">
    <property type="entry name" value="Gryzun"/>
    <property type="match status" value="1"/>
</dbReference>
<dbReference type="Pfam" id="PF11817">
    <property type="entry name" value="Foie-gras_1"/>
    <property type="match status" value="1"/>
</dbReference>
<feature type="compositionally biased region" description="Low complexity" evidence="1">
    <location>
        <begin position="1178"/>
        <end position="1187"/>
    </location>
</feature>
<evidence type="ECO:0000313" key="5">
    <source>
        <dbReference type="Proteomes" id="UP000800041"/>
    </source>
</evidence>
<feature type="region of interest" description="Disordered" evidence="1">
    <location>
        <begin position="1162"/>
        <end position="1187"/>
    </location>
</feature>
<organism evidence="4 5">
    <name type="scientific">Aulographum hederae CBS 113979</name>
    <dbReference type="NCBI Taxonomy" id="1176131"/>
    <lineage>
        <taxon>Eukaryota</taxon>
        <taxon>Fungi</taxon>
        <taxon>Dikarya</taxon>
        <taxon>Ascomycota</taxon>
        <taxon>Pezizomycotina</taxon>
        <taxon>Dothideomycetes</taxon>
        <taxon>Pleosporomycetidae</taxon>
        <taxon>Aulographales</taxon>
        <taxon>Aulographaceae</taxon>
    </lineage>
</organism>
<dbReference type="OrthoDB" id="6278596at2759"/>
<feature type="region of interest" description="Disordered" evidence="1">
    <location>
        <begin position="98"/>
        <end position="126"/>
    </location>
</feature>
<evidence type="ECO:0000259" key="3">
    <source>
        <dbReference type="Pfam" id="PF11817"/>
    </source>
</evidence>
<accession>A0A6G1GQ40</accession>
<name>A0A6G1GQ40_9PEZI</name>